<feature type="region of interest" description="Disordered" evidence="1">
    <location>
        <begin position="75"/>
        <end position="99"/>
    </location>
</feature>
<evidence type="ECO:0000256" key="1">
    <source>
        <dbReference type="SAM" id="MobiDB-lite"/>
    </source>
</evidence>
<protein>
    <submittedName>
        <fullName evidence="3">SseB family protein</fullName>
    </submittedName>
</protein>
<name>A0A4V6MV55_PROTD</name>
<dbReference type="AlphaFoldDB" id="A0A4V6MV55"/>
<evidence type="ECO:0000313" key="3">
    <source>
        <dbReference type="EMBL" id="TBT95581.1"/>
    </source>
</evidence>
<dbReference type="EMBL" id="SDMR01000003">
    <property type="protein sequence ID" value="TBT95581.1"/>
    <property type="molecule type" value="Genomic_DNA"/>
</dbReference>
<dbReference type="Proteomes" id="UP000291933">
    <property type="component" value="Unassembled WGS sequence"/>
</dbReference>
<comment type="caution">
    <text evidence="3">The sequence shown here is derived from an EMBL/GenBank/DDBJ whole genome shotgun (WGS) entry which is preliminary data.</text>
</comment>
<dbReference type="InterPro" id="IPR009839">
    <property type="entry name" value="SseB_N"/>
</dbReference>
<sequence>MLRHACEFGTDLSSTRLLRVNSASWQPTSSVDRGQADADVRAALAAAYTGGDSYARAIAALCTARLILPTVDAPAEAEPGASKKGDDHDHDHSDADGHGHPELAAVLLRSASGEKAVLAFTGMDALAAWRPDAHPVRCTLDDVAATVAETESSTIVIDVAGPHQLVIESELVAELAQGHRLAELEDGSFAWVWVDGSSGA</sequence>
<dbReference type="OrthoDB" id="5188303at2"/>
<feature type="compositionally biased region" description="Basic and acidic residues" evidence="1">
    <location>
        <begin position="81"/>
        <end position="99"/>
    </location>
</feature>
<feature type="domain" description="SseB protein N-terminal" evidence="2">
    <location>
        <begin position="41"/>
        <end position="173"/>
    </location>
</feature>
<proteinExistence type="predicted"/>
<gene>
    <name evidence="3" type="ORF">ET996_03765</name>
</gene>
<keyword evidence="4" id="KW-1185">Reference proteome</keyword>
<accession>A0A4V6MV55</accession>
<evidence type="ECO:0000259" key="2">
    <source>
        <dbReference type="Pfam" id="PF07179"/>
    </source>
</evidence>
<organism evidence="3 4">
    <name type="scientific">Propioniciclava tarda</name>
    <dbReference type="NCBI Taxonomy" id="433330"/>
    <lineage>
        <taxon>Bacteria</taxon>
        <taxon>Bacillati</taxon>
        <taxon>Actinomycetota</taxon>
        <taxon>Actinomycetes</taxon>
        <taxon>Propionibacteriales</taxon>
        <taxon>Propionibacteriaceae</taxon>
        <taxon>Propioniciclava</taxon>
    </lineage>
</organism>
<reference evidence="3 4" key="1">
    <citation type="submission" date="2019-01" db="EMBL/GenBank/DDBJ databases">
        <title>Lactibacter flavus gen. nov., sp. nov., a novel bacterium of the family Propionibacteriaceae isolated from raw milk and dairy products.</title>
        <authorList>
            <person name="Huptas C."/>
            <person name="Wenning M."/>
            <person name="Breitenwieser F."/>
            <person name="Doll E."/>
            <person name="Von Neubeck M."/>
            <person name="Busse H.-J."/>
            <person name="Scherer S."/>
        </authorList>
    </citation>
    <scope>NUCLEOTIDE SEQUENCE [LARGE SCALE GENOMIC DNA]</scope>
    <source>
        <strain evidence="3 4">DSM 22130</strain>
    </source>
</reference>
<dbReference type="Pfam" id="PF07179">
    <property type="entry name" value="SseB"/>
    <property type="match status" value="1"/>
</dbReference>
<evidence type="ECO:0000313" key="4">
    <source>
        <dbReference type="Proteomes" id="UP000291933"/>
    </source>
</evidence>